<dbReference type="PANTHER" id="PTHR32552:SF81">
    <property type="entry name" value="TONB-DEPENDENT OUTER MEMBRANE RECEPTOR"/>
    <property type="match status" value="1"/>
</dbReference>
<feature type="signal peptide" evidence="13">
    <location>
        <begin position="1"/>
        <end position="23"/>
    </location>
</feature>
<evidence type="ECO:0000256" key="6">
    <source>
        <dbReference type="ARBA" id="ARBA00023004"/>
    </source>
</evidence>
<dbReference type="InterPro" id="IPR039426">
    <property type="entry name" value="TonB-dep_rcpt-like"/>
</dbReference>
<keyword evidence="16" id="KW-0675">Receptor</keyword>
<keyword evidence="7" id="KW-0406">Ion transport</keyword>
<dbReference type="Pfam" id="PF00593">
    <property type="entry name" value="TonB_dep_Rec_b-barrel"/>
    <property type="match status" value="1"/>
</dbReference>
<evidence type="ECO:0000256" key="10">
    <source>
        <dbReference type="ARBA" id="ARBA00023237"/>
    </source>
</evidence>
<keyword evidence="9 11" id="KW-0472">Membrane</keyword>
<keyword evidence="6" id="KW-0408">Iron</keyword>
<evidence type="ECO:0000256" key="11">
    <source>
        <dbReference type="PROSITE-ProRule" id="PRU01360"/>
    </source>
</evidence>
<evidence type="ECO:0000256" key="7">
    <source>
        <dbReference type="ARBA" id="ARBA00023065"/>
    </source>
</evidence>
<evidence type="ECO:0000256" key="5">
    <source>
        <dbReference type="ARBA" id="ARBA00022692"/>
    </source>
</evidence>
<dbReference type="Proteomes" id="UP000597613">
    <property type="component" value="Unassembled WGS sequence"/>
</dbReference>
<sequence>MKKHSLLACAAAYAIACAQPAQAQQSGTPADAPAGEAASPSPAAPSAALEDIVVTANKRSQSIQDVPASVLAITSAGLERANVRDFDDLVRTAPSLTITKTSQPANNSINIRGIGTYAYSISTQPSVVVVVDDIPQAFQAAAFTALADVAQIEVLRGPQSTLFGKAASAGAINITTLAPTDRLSARVETFFTDDGEQRYQGSISGPLTSTLRARLSGSYSKYRGTIFNTFTGNWLNGQSDVLLRGKLLWEPESNASIIASPYYVRTKSTCCAPAQYQLSPGVTFARGRIGQNVILAGIVPSSQNRLTRLDVDSKGDSTDYGTGVKAAYAFDGGPTIASISSIDRYKLVDLQDTDSSAFDFRTVAPTAPAGGSANGGFFKVTTFTEELRLTSPDRGRLRYVAGLFYSDTRSLRDYVRGSNTLGDFNGLASLPSTNSIAYSSYLARSAQQTYAAFGQATYDVTRRLSLTGGLRVHREDVRYSFIDRGTGVRYGYPRCSTASGTAGLAVSTCDQDTVVTGKAAIQFRPTETVMVFADYARGYKGLAYDLTSTYTVRTPLASGPLKGVPVADAVAARQPVPAEHGDSFEVGLKSTFLDNRLTFNLTGFYEAFYGFQAQSRDDTTGQNILNSLGKVTSHGVEMEAAARPSTALTLNLYGAYTVARMDRFLNATCFPQQTVAQGCVGGIQDLSGRTLPNSPRWNLSGNAQYDQPLTNDITGFLQSSVHYQSRVVFSLLQDPDSEQGGYTLVNLGAGVRSGPFKVTLFVNNVFDRDYVLTKGRDGVWNYGVAASPSTLAVSYKPGRDSQRYFGVRSGFTF</sequence>
<protein>
    <submittedName>
        <fullName evidence="16">TonB-dependent receptor</fullName>
    </submittedName>
</protein>
<feature type="chain" id="PRO_5046500664" evidence="13">
    <location>
        <begin position="24"/>
        <end position="813"/>
    </location>
</feature>
<evidence type="ECO:0000256" key="1">
    <source>
        <dbReference type="ARBA" id="ARBA00004571"/>
    </source>
</evidence>
<evidence type="ECO:0000256" key="8">
    <source>
        <dbReference type="ARBA" id="ARBA00023077"/>
    </source>
</evidence>
<gene>
    <name evidence="16" type="ORF">H8S47_05585</name>
</gene>
<evidence type="ECO:0000259" key="14">
    <source>
        <dbReference type="Pfam" id="PF00593"/>
    </source>
</evidence>
<evidence type="ECO:0000313" key="16">
    <source>
        <dbReference type="EMBL" id="MBC3941157.1"/>
    </source>
</evidence>
<evidence type="ECO:0000256" key="9">
    <source>
        <dbReference type="ARBA" id="ARBA00023136"/>
    </source>
</evidence>
<keyword evidence="13" id="KW-0732">Signal</keyword>
<dbReference type="Gene3D" id="2.40.170.20">
    <property type="entry name" value="TonB-dependent receptor, beta-barrel domain"/>
    <property type="match status" value="1"/>
</dbReference>
<comment type="subcellular location">
    <subcellularLocation>
        <location evidence="1 11">Cell outer membrane</location>
        <topology evidence="1 11">Multi-pass membrane protein</topology>
    </subcellularLocation>
</comment>
<keyword evidence="8 12" id="KW-0798">TonB box</keyword>
<evidence type="ECO:0000256" key="13">
    <source>
        <dbReference type="SAM" id="SignalP"/>
    </source>
</evidence>
<accession>A0ABR7AL19</accession>
<keyword evidence="3 11" id="KW-1134">Transmembrane beta strand</keyword>
<dbReference type="InterPro" id="IPR036942">
    <property type="entry name" value="Beta-barrel_TonB_sf"/>
</dbReference>
<feature type="domain" description="TonB-dependent receptor plug" evidence="15">
    <location>
        <begin position="63"/>
        <end position="171"/>
    </location>
</feature>
<keyword evidence="4" id="KW-0410">Iron transport</keyword>
<name>A0ABR7AL19_9SPHN</name>
<reference evidence="16 17" key="1">
    <citation type="submission" date="2020-08" db="EMBL/GenBank/DDBJ databases">
        <title>Putative novel bacterial strains isolated from necrotic wheat leaf tissues caused by Xanthomonas translucens.</title>
        <authorList>
            <person name="Tambong J.T."/>
        </authorList>
    </citation>
    <scope>NUCLEOTIDE SEQUENCE [LARGE SCALE GENOMIC DNA]</scope>
    <source>
        <strain evidence="17">DOAB 1063</strain>
    </source>
</reference>
<organism evidence="16 17">
    <name type="scientific">Sphingomonas albertensis</name>
    <dbReference type="NCBI Taxonomy" id="2762591"/>
    <lineage>
        <taxon>Bacteria</taxon>
        <taxon>Pseudomonadati</taxon>
        <taxon>Pseudomonadota</taxon>
        <taxon>Alphaproteobacteria</taxon>
        <taxon>Sphingomonadales</taxon>
        <taxon>Sphingomonadaceae</taxon>
        <taxon>Sphingomonas</taxon>
    </lineage>
</organism>
<dbReference type="RefSeq" id="WP_187502934.1">
    <property type="nucleotide sequence ID" value="NZ_CP162536.1"/>
</dbReference>
<dbReference type="InterPro" id="IPR012910">
    <property type="entry name" value="Plug_dom"/>
</dbReference>
<evidence type="ECO:0000256" key="3">
    <source>
        <dbReference type="ARBA" id="ARBA00022452"/>
    </source>
</evidence>
<keyword evidence="2 11" id="KW-0813">Transport</keyword>
<evidence type="ECO:0000256" key="2">
    <source>
        <dbReference type="ARBA" id="ARBA00022448"/>
    </source>
</evidence>
<dbReference type="PANTHER" id="PTHR32552">
    <property type="entry name" value="FERRICHROME IRON RECEPTOR-RELATED"/>
    <property type="match status" value="1"/>
</dbReference>
<evidence type="ECO:0000256" key="4">
    <source>
        <dbReference type="ARBA" id="ARBA00022496"/>
    </source>
</evidence>
<evidence type="ECO:0000259" key="15">
    <source>
        <dbReference type="Pfam" id="PF07715"/>
    </source>
</evidence>
<feature type="domain" description="TonB-dependent receptor-like beta-barrel" evidence="14">
    <location>
        <begin position="311"/>
        <end position="765"/>
    </location>
</feature>
<keyword evidence="10 11" id="KW-0998">Cell outer membrane</keyword>
<dbReference type="EMBL" id="JACONT010000008">
    <property type="protein sequence ID" value="MBC3941157.1"/>
    <property type="molecule type" value="Genomic_DNA"/>
</dbReference>
<dbReference type="PROSITE" id="PS52016">
    <property type="entry name" value="TONB_DEPENDENT_REC_3"/>
    <property type="match status" value="1"/>
</dbReference>
<evidence type="ECO:0000313" key="17">
    <source>
        <dbReference type="Proteomes" id="UP000597613"/>
    </source>
</evidence>
<keyword evidence="17" id="KW-1185">Reference proteome</keyword>
<comment type="similarity">
    <text evidence="11 12">Belongs to the TonB-dependent receptor family.</text>
</comment>
<comment type="caution">
    <text evidence="16">The sequence shown here is derived from an EMBL/GenBank/DDBJ whole genome shotgun (WGS) entry which is preliminary data.</text>
</comment>
<keyword evidence="5 11" id="KW-0812">Transmembrane</keyword>
<dbReference type="SUPFAM" id="SSF56935">
    <property type="entry name" value="Porins"/>
    <property type="match status" value="1"/>
</dbReference>
<dbReference type="Pfam" id="PF07715">
    <property type="entry name" value="Plug"/>
    <property type="match status" value="1"/>
</dbReference>
<evidence type="ECO:0000256" key="12">
    <source>
        <dbReference type="RuleBase" id="RU003357"/>
    </source>
</evidence>
<proteinExistence type="inferred from homology"/>
<dbReference type="InterPro" id="IPR000531">
    <property type="entry name" value="Beta-barrel_TonB"/>
</dbReference>